<dbReference type="InterPro" id="IPR015881">
    <property type="entry name" value="ARHD_Rieske_2Fe_2S"/>
</dbReference>
<evidence type="ECO:0000256" key="4">
    <source>
        <dbReference type="ARBA" id="ARBA00022797"/>
    </source>
</evidence>
<organism evidence="11 12">
    <name type="scientific">Rhizorhabdus wittichii (strain DSM 6014 / CCUG 31198 / JCM 15750 / NBRC 105917 / EY 4224 / RW1)</name>
    <name type="common">Sphingomonas wittichii</name>
    <dbReference type="NCBI Taxonomy" id="392499"/>
    <lineage>
        <taxon>Bacteria</taxon>
        <taxon>Pseudomonadati</taxon>
        <taxon>Pseudomonadota</taxon>
        <taxon>Alphaproteobacteria</taxon>
        <taxon>Sphingomonadales</taxon>
        <taxon>Sphingomonadaceae</taxon>
        <taxon>Rhizorhabdus</taxon>
    </lineage>
</organism>
<dbReference type="EMBL" id="CP000701">
    <property type="protein sequence ID" value="ABQ71519.1"/>
    <property type="molecule type" value="Genomic_DNA"/>
</dbReference>
<keyword evidence="11" id="KW-0614">Plasmid</keyword>
<dbReference type="KEGG" id="swi:Swit_4897"/>
<comment type="similarity">
    <text evidence="1">Belongs to the bacterial ring-hydroxylating dioxygenase alpha subunit family.</text>
</comment>
<feature type="domain" description="Rieske" evidence="10">
    <location>
        <begin position="43"/>
        <end position="141"/>
    </location>
</feature>
<evidence type="ECO:0000256" key="5">
    <source>
        <dbReference type="ARBA" id="ARBA00022964"/>
    </source>
</evidence>
<sequence>MAKRNAVDVADLFDRDTGVLKASAYSDQAVYDLEMERIFARSWLFLGHESQIPKFGDYITTTMGEDSVILSRQGDGSFAAFLNQCRHRGNRLCLADRGNAKSFRCSYHGWVFNNAGGLVSMPHEANYTIDKSKWGAPRVPRVETYKGLIFGNWRADAPDLLSSLGEATWYLDAFLDANEGGVELIGPQRNISSANWKWQAEQHATDHLHVAVSHFSGFAALAPEGSPPRSYEHIFHPGEQGHQFALPKLGHASSGFFKNMNDGDAAMLQQFPPHPAPEYYYGPGRDIMRERLGDIRTDHMGTLVMTVFPNFSLNRAAHYLRVWQPRGPHKTEVWNYVIVDRNMPQEVKDAVVRGCTLAFNASGLLEQDDAENVAMCQRGVSEGYIARQTHLNMALGLGKGGPNPDYPGTINDVYSEEGGRAFYSHWQDMLAGDEA</sequence>
<dbReference type="InterPro" id="IPR017941">
    <property type="entry name" value="Rieske_2Fe-2S"/>
</dbReference>
<name>A0A9J9HH21_RHIWR</name>
<dbReference type="Proteomes" id="UP000001989">
    <property type="component" value="Plasmid pSWIT02"/>
</dbReference>
<evidence type="ECO:0000256" key="7">
    <source>
        <dbReference type="ARBA" id="ARBA00023004"/>
    </source>
</evidence>
<protein>
    <submittedName>
        <fullName evidence="11">Ring hydroxylating dioxygenase, alpha subunit</fullName>
    </submittedName>
</protein>
<keyword evidence="7" id="KW-0408">Iron</keyword>
<evidence type="ECO:0000256" key="3">
    <source>
        <dbReference type="ARBA" id="ARBA00022723"/>
    </source>
</evidence>
<keyword evidence="4" id="KW-0058">Aromatic hydrocarbons catabolism</keyword>
<dbReference type="AlphaFoldDB" id="A0A9J9HH21"/>
<accession>A0A9J9HH21</accession>
<keyword evidence="2" id="KW-0001">2Fe-2S</keyword>
<evidence type="ECO:0000313" key="11">
    <source>
        <dbReference type="EMBL" id="ABQ71519.1"/>
    </source>
</evidence>
<dbReference type="SUPFAM" id="SSF50022">
    <property type="entry name" value="ISP domain"/>
    <property type="match status" value="1"/>
</dbReference>
<evidence type="ECO:0000256" key="2">
    <source>
        <dbReference type="ARBA" id="ARBA00022714"/>
    </source>
</evidence>
<evidence type="ECO:0000256" key="6">
    <source>
        <dbReference type="ARBA" id="ARBA00023002"/>
    </source>
</evidence>
<dbReference type="Pfam" id="PF00355">
    <property type="entry name" value="Rieske"/>
    <property type="match status" value="1"/>
</dbReference>
<evidence type="ECO:0000256" key="9">
    <source>
        <dbReference type="ARBA" id="ARBA00023027"/>
    </source>
</evidence>
<evidence type="ECO:0000313" key="12">
    <source>
        <dbReference type="Proteomes" id="UP000001989"/>
    </source>
</evidence>
<dbReference type="OrthoDB" id="7456916at2"/>
<dbReference type="CDD" id="cd08881">
    <property type="entry name" value="RHO_alpha_C_NDO-like"/>
    <property type="match status" value="1"/>
</dbReference>
<keyword evidence="8" id="KW-0411">Iron-sulfur</keyword>
<reference evidence="11 12" key="1">
    <citation type="journal article" date="2010" name="J. Bacteriol.">
        <title>Genome sequence of the dioxin-mineralizing bacterium Sphingomonas wittichii RW1.</title>
        <authorList>
            <person name="Miller T.R."/>
            <person name="Delcher A.L."/>
            <person name="Salzberg S.L."/>
            <person name="Saunders E."/>
            <person name="Detter J.C."/>
            <person name="Halden R.U."/>
        </authorList>
    </citation>
    <scope>NUCLEOTIDE SEQUENCE [LARGE SCALE GENOMIC DNA]</scope>
    <source>
        <strain evidence="12">DSM 6014 / CCUG 31198 / JCM 15750 / NBRC 105917 / EY 4224 / RW1</strain>
    </source>
</reference>
<dbReference type="GO" id="GO:0051213">
    <property type="term" value="F:dioxygenase activity"/>
    <property type="evidence" value="ECO:0007669"/>
    <property type="project" value="UniProtKB-KW"/>
</dbReference>
<keyword evidence="5 11" id="KW-0223">Dioxygenase</keyword>
<dbReference type="PRINTS" id="PR00090">
    <property type="entry name" value="RNGDIOXGNASE"/>
</dbReference>
<dbReference type="PANTHER" id="PTHR43756">
    <property type="entry name" value="CHOLINE MONOOXYGENASE, CHLOROPLASTIC"/>
    <property type="match status" value="1"/>
</dbReference>
<dbReference type="InterPro" id="IPR036922">
    <property type="entry name" value="Rieske_2Fe-2S_sf"/>
</dbReference>
<dbReference type="PROSITE" id="PS00570">
    <property type="entry name" value="RING_HYDROXYL_ALPHA"/>
    <property type="match status" value="1"/>
</dbReference>
<evidence type="ECO:0000256" key="8">
    <source>
        <dbReference type="ARBA" id="ARBA00023014"/>
    </source>
</evidence>
<keyword evidence="3" id="KW-0479">Metal-binding</keyword>
<geneLocation type="plasmid" evidence="11 12">
    <name>pSWIT02</name>
</geneLocation>
<keyword evidence="12" id="KW-1185">Reference proteome</keyword>
<dbReference type="Gene3D" id="2.102.10.10">
    <property type="entry name" value="Rieske [2Fe-2S] iron-sulphur domain"/>
    <property type="match status" value="1"/>
</dbReference>
<dbReference type="GO" id="GO:0051537">
    <property type="term" value="F:2 iron, 2 sulfur cluster binding"/>
    <property type="evidence" value="ECO:0007669"/>
    <property type="project" value="UniProtKB-KW"/>
</dbReference>
<dbReference type="GO" id="GO:0005506">
    <property type="term" value="F:iron ion binding"/>
    <property type="evidence" value="ECO:0007669"/>
    <property type="project" value="InterPro"/>
</dbReference>
<evidence type="ECO:0000259" key="10">
    <source>
        <dbReference type="PROSITE" id="PS51296"/>
    </source>
</evidence>
<dbReference type="InterPro" id="IPR015879">
    <property type="entry name" value="Ring_hydroxy_dOase_asu_C_dom"/>
</dbReference>
<evidence type="ECO:0000256" key="1">
    <source>
        <dbReference type="ARBA" id="ARBA00008751"/>
    </source>
</evidence>
<keyword evidence="9" id="KW-0520">NAD</keyword>
<dbReference type="PANTHER" id="PTHR43756:SF1">
    <property type="entry name" value="3-PHENYLPROPIONATE_CINNAMIC ACID DIOXYGENASE SUBUNIT ALPHA"/>
    <property type="match status" value="1"/>
</dbReference>
<dbReference type="InterPro" id="IPR001663">
    <property type="entry name" value="Rng_hydr_dOase-A"/>
</dbReference>
<proteinExistence type="inferred from homology"/>
<dbReference type="PROSITE" id="PS51296">
    <property type="entry name" value="RIESKE"/>
    <property type="match status" value="1"/>
</dbReference>
<dbReference type="InterPro" id="IPR043266">
    <property type="entry name" value="RHO_NdoB-like_C"/>
</dbReference>
<keyword evidence="6" id="KW-0560">Oxidoreductase</keyword>
<dbReference type="SUPFAM" id="SSF55961">
    <property type="entry name" value="Bet v1-like"/>
    <property type="match status" value="1"/>
</dbReference>
<dbReference type="Pfam" id="PF00848">
    <property type="entry name" value="Ring_hydroxyl_A"/>
    <property type="match status" value="1"/>
</dbReference>
<dbReference type="Gene3D" id="3.90.380.10">
    <property type="entry name" value="Naphthalene 1,2-dioxygenase Alpha Subunit, Chain A, domain 1"/>
    <property type="match status" value="1"/>
</dbReference>
<gene>
    <name evidence="11" type="ordered locus">Swit_4897</name>
</gene>